<dbReference type="GeneID" id="301040028"/>
<reference evidence="2 3" key="1">
    <citation type="submission" date="2018-04" db="EMBL/GenBank/DDBJ databases">
        <authorList>
            <person name="Hagen T."/>
        </authorList>
    </citation>
    <scope>NUCLEOTIDE SEQUENCE [LARGE SCALE GENOMIC DNA]</scope>
    <source>
        <strain evidence="2 3">TPD7009</strain>
    </source>
</reference>
<dbReference type="EMBL" id="QDFR01000002">
    <property type="protein sequence ID" value="PVE55484.1"/>
    <property type="molecule type" value="Genomic_DNA"/>
</dbReference>
<feature type="transmembrane region" description="Helical" evidence="1">
    <location>
        <begin position="15"/>
        <end position="37"/>
    </location>
</feature>
<gene>
    <name evidence="2" type="ORF">DC430_09920</name>
</gene>
<keyword evidence="1" id="KW-0472">Membrane</keyword>
<accession>A0AA92HA62</accession>
<dbReference type="RefSeq" id="WP_116493408.1">
    <property type="nucleotide sequence ID" value="NZ_QDFR01000002.1"/>
</dbReference>
<evidence type="ECO:0000256" key="1">
    <source>
        <dbReference type="SAM" id="Phobius"/>
    </source>
</evidence>
<keyword evidence="1" id="KW-0812">Transmembrane</keyword>
<name>A0AA92HA62_RHIRH</name>
<keyword evidence="1" id="KW-1133">Transmembrane helix</keyword>
<comment type="caution">
    <text evidence="2">The sequence shown here is derived from an EMBL/GenBank/DDBJ whole genome shotgun (WGS) entry which is preliminary data.</text>
</comment>
<dbReference type="Proteomes" id="UP000244335">
    <property type="component" value="Unassembled WGS sequence"/>
</dbReference>
<evidence type="ECO:0000313" key="3">
    <source>
        <dbReference type="Proteomes" id="UP000244335"/>
    </source>
</evidence>
<organism evidence="2 3">
    <name type="scientific">Rhizobium rhizogenes</name>
    <name type="common">Agrobacterium rhizogenes</name>
    <dbReference type="NCBI Taxonomy" id="359"/>
    <lineage>
        <taxon>Bacteria</taxon>
        <taxon>Pseudomonadati</taxon>
        <taxon>Pseudomonadota</taxon>
        <taxon>Alphaproteobacteria</taxon>
        <taxon>Hyphomicrobiales</taxon>
        <taxon>Rhizobiaceae</taxon>
        <taxon>Rhizobium/Agrobacterium group</taxon>
        <taxon>Rhizobium</taxon>
    </lineage>
</organism>
<evidence type="ECO:0000313" key="2">
    <source>
        <dbReference type="EMBL" id="PVE55484.1"/>
    </source>
</evidence>
<sequence length="669" mass="72731">MEQENTKTGSGAKKVLLAATAIIVIIGAGAVGAKVYYQKQVEKLIAERGATAASVDVDFLGQVHIKDLTLPLETGEKISVASVDGRPKLPFADGVLELSNISLEDARTKFVIPNARIENAEIERPASLEATGTGADDPLAKRIERLSAKRISIPEMTVSYAMRTRQQKVVYTNAILSNVAHGKIADYSIDKVNADATREVKDHTGAAQTKRLLTSTGEIKGKDVDVAYIVRLNTETAGPDDKEPKQVFGPLSISKVSTSDHDGQVTYDELRSSGLSARMPAEPLAQTLASITEVADIDDLTTEQRQAYFKRVLSIFDIIGESDIQFLGLKMEDLDKGQDSTEGRTTITIDRTDMRIEGYKTDFGFHGLSILKGQDRVSMAEASIVGFDWTLPAKGLTKAAALEVDELGTFPYRQFLPTFERFRISGLDFDTSAPEKTDEPATDKPERIKFTLKNFETVLKNPVNGIPTDFENKMEDLIIPIPEDSSEFAEARALGLKELTLSYALSSAWDEKNSSLAIRQISVSGKDFGRIELSGLLSGITKEFFSFDVANAYAALFSVMGREIKFTWKDEGGVALLTKLYALQNNISEAQARTTLTLGASFLMQQLAAERPQLRGATDALAAFVLKPGTLTVTVKAKNPNGLGIFDLAAASQDPLILLDKVDIQAAAE</sequence>
<dbReference type="AlphaFoldDB" id="A0AA92HA62"/>
<proteinExistence type="predicted"/>
<protein>
    <submittedName>
        <fullName evidence="2">Uncharacterized protein</fullName>
    </submittedName>
</protein>